<name>A0A2T6C6R8_9FLAO</name>
<dbReference type="OrthoDB" id="9914692at2"/>
<gene>
    <name evidence="1" type="ORF">C8N46_101585</name>
</gene>
<dbReference type="EMBL" id="QBKT01000001">
    <property type="protein sequence ID" value="PTX63975.1"/>
    <property type="molecule type" value="Genomic_DNA"/>
</dbReference>
<sequence>MKVKRLEKMQLKKETISLINQRITAHLKGGTRNGSDTDFGNTGQATHCADVICY</sequence>
<comment type="caution">
    <text evidence="1">The sequence shown here is derived from an EMBL/GenBank/DDBJ whole genome shotgun (WGS) entry which is preliminary data.</text>
</comment>
<dbReference type="Proteomes" id="UP000244090">
    <property type="component" value="Unassembled WGS sequence"/>
</dbReference>
<evidence type="ECO:0000313" key="1">
    <source>
        <dbReference type="EMBL" id="PTX63975.1"/>
    </source>
</evidence>
<accession>A0A2T6C6R8</accession>
<reference evidence="1 2" key="1">
    <citation type="submission" date="2018-04" db="EMBL/GenBank/DDBJ databases">
        <title>Genomic Encyclopedia of Archaeal and Bacterial Type Strains, Phase II (KMG-II): from individual species to whole genera.</title>
        <authorList>
            <person name="Goeker M."/>
        </authorList>
    </citation>
    <scope>NUCLEOTIDE SEQUENCE [LARGE SCALE GENOMIC DNA]</scope>
    <source>
        <strain evidence="1 2">DSM 25731</strain>
    </source>
</reference>
<dbReference type="AlphaFoldDB" id="A0A2T6C6R8"/>
<dbReference type="RefSeq" id="WP_158269064.1">
    <property type="nucleotide sequence ID" value="NZ_QBKT01000001.1"/>
</dbReference>
<evidence type="ECO:0000313" key="2">
    <source>
        <dbReference type="Proteomes" id="UP000244090"/>
    </source>
</evidence>
<protein>
    <submittedName>
        <fullName evidence="1">Uncharacterized protein</fullName>
    </submittedName>
</protein>
<keyword evidence="2" id="KW-1185">Reference proteome</keyword>
<proteinExistence type="predicted"/>
<organism evidence="1 2">
    <name type="scientific">Kordia periserrulae</name>
    <dbReference type="NCBI Taxonomy" id="701523"/>
    <lineage>
        <taxon>Bacteria</taxon>
        <taxon>Pseudomonadati</taxon>
        <taxon>Bacteroidota</taxon>
        <taxon>Flavobacteriia</taxon>
        <taxon>Flavobacteriales</taxon>
        <taxon>Flavobacteriaceae</taxon>
        <taxon>Kordia</taxon>
    </lineage>
</organism>